<dbReference type="RefSeq" id="WP_219353150.1">
    <property type="nucleotide sequence ID" value="NZ_CP080034.1"/>
</dbReference>
<evidence type="ECO:0008006" key="5">
    <source>
        <dbReference type="Google" id="ProtNLM"/>
    </source>
</evidence>
<organism evidence="3 4">
    <name type="scientific">Brevundimonas nasdae</name>
    <dbReference type="NCBI Taxonomy" id="172043"/>
    <lineage>
        <taxon>Bacteria</taxon>
        <taxon>Pseudomonadati</taxon>
        <taxon>Pseudomonadota</taxon>
        <taxon>Alphaproteobacteria</taxon>
        <taxon>Caulobacterales</taxon>
        <taxon>Caulobacteraceae</taxon>
        <taxon>Brevundimonas</taxon>
    </lineage>
</organism>
<evidence type="ECO:0000256" key="2">
    <source>
        <dbReference type="SAM" id="Phobius"/>
    </source>
</evidence>
<evidence type="ECO:0000256" key="1">
    <source>
        <dbReference type="SAM" id="MobiDB-lite"/>
    </source>
</evidence>
<evidence type="ECO:0000313" key="3">
    <source>
        <dbReference type="EMBL" id="QYC10358.1"/>
    </source>
</evidence>
<dbReference type="GeneID" id="94377138"/>
<sequence length="148" mass="15755">MPEHDPRLDLPGSASPPIDGSRWFWVKLAAWGGAIFLLLCAAAVVTMGVSSLLNREKAEPGPETVVVETVDVPVPVPAAVEPSRPTPDVVRPPVDPIYAPATPEQIAPFYIPPERASGQTAEPVVREAPPPASPPAEATPKRPRLMQH</sequence>
<keyword evidence="2" id="KW-0812">Transmembrane</keyword>
<keyword evidence="4" id="KW-1185">Reference proteome</keyword>
<feature type="compositionally biased region" description="Low complexity" evidence="1">
    <location>
        <begin position="77"/>
        <end position="92"/>
    </location>
</feature>
<dbReference type="EMBL" id="CP080034">
    <property type="protein sequence ID" value="QYC10358.1"/>
    <property type="molecule type" value="Genomic_DNA"/>
</dbReference>
<proteinExistence type="predicted"/>
<protein>
    <recommendedName>
        <fullName evidence="5">Energy transducer TonB</fullName>
    </recommendedName>
</protein>
<feature type="region of interest" description="Disordered" evidence="1">
    <location>
        <begin position="77"/>
        <end position="97"/>
    </location>
</feature>
<accession>A0ABX8TGK4</accession>
<reference evidence="3 4" key="1">
    <citation type="submission" date="2021-07" db="EMBL/GenBank/DDBJ databases">
        <title>Isolation and characterization of bacteria from a gold mining with a capacity of golden bioaccumulation.</title>
        <authorList>
            <person name="Yang X.J."/>
        </authorList>
    </citation>
    <scope>NUCLEOTIDE SEQUENCE [LARGE SCALE GENOMIC DNA]</scope>
    <source>
        <strain evidence="3 4">Au29</strain>
    </source>
</reference>
<keyword evidence="2" id="KW-0472">Membrane</keyword>
<dbReference type="Proteomes" id="UP000824334">
    <property type="component" value="Chromosome"/>
</dbReference>
<gene>
    <name evidence="3" type="ORF">KWG56_17740</name>
</gene>
<keyword evidence="2" id="KW-1133">Transmembrane helix</keyword>
<feature type="region of interest" description="Disordered" evidence="1">
    <location>
        <begin position="109"/>
        <end position="148"/>
    </location>
</feature>
<name>A0ABX8TGK4_9CAUL</name>
<feature type="transmembrane region" description="Helical" evidence="2">
    <location>
        <begin position="28"/>
        <end position="49"/>
    </location>
</feature>
<evidence type="ECO:0000313" key="4">
    <source>
        <dbReference type="Proteomes" id="UP000824334"/>
    </source>
</evidence>